<comment type="caution">
    <text evidence="1">The sequence shown here is derived from an EMBL/GenBank/DDBJ whole genome shotgun (WGS) entry which is preliminary data.</text>
</comment>
<keyword evidence="2" id="KW-1185">Reference proteome</keyword>
<evidence type="ECO:0000313" key="1">
    <source>
        <dbReference type="EMBL" id="GEO09130.1"/>
    </source>
</evidence>
<sequence length="55" mass="6021">MFSPNILELKATFEEAATGYTVQGSDTAGVELRSRDRSNKNSPSGFFTYLASIFP</sequence>
<proteinExistence type="predicted"/>
<dbReference type="AlphaFoldDB" id="A0A512BB17"/>
<evidence type="ECO:0000313" key="2">
    <source>
        <dbReference type="Proteomes" id="UP000321513"/>
    </source>
</evidence>
<protein>
    <submittedName>
        <fullName evidence="1">Uncharacterized protein</fullName>
    </submittedName>
</protein>
<dbReference type="EMBL" id="BJYT01000005">
    <property type="protein sequence ID" value="GEO09130.1"/>
    <property type="molecule type" value="Genomic_DNA"/>
</dbReference>
<dbReference type="Proteomes" id="UP000321513">
    <property type="component" value="Unassembled WGS sequence"/>
</dbReference>
<gene>
    <name evidence="1" type="ORF">SAE01_16260</name>
</gene>
<accession>A0A512BB17</accession>
<reference evidence="1 2" key="1">
    <citation type="submission" date="2019-07" db="EMBL/GenBank/DDBJ databases">
        <title>Whole genome shotgun sequence of Segetibacter aerophilus NBRC 106135.</title>
        <authorList>
            <person name="Hosoyama A."/>
            <person name="Uohara A."/>
            <person name="Ohji S."/>
            <person name="Ichikawa N."/>
        </authorList>
    </citation>
    <scope>NUCLEOTIDE SEQUENCE [LARGE SCALE GENOMIC DNA]</scope>
    <source>
        <strain evidence="1 2">NBRC 106135</strain>
    </source>
</reference>
<organism evidence="1 2">
    <name type="scientific">Segetibacter aerophilus</name>
    <dbReference type="NCBI Taxonomy" id="670293"/>
    <lineage>
        <taxon>Bacteria</taxon>
        <taxon>Pseudomonadati</taxon>
        <taxon>Bacteroidota</taxon>
        <taxon>Chitinophagia</taxon>
        <taxon>Chitinophagales</taxon>
        <taxon>Chitinophagaceae</taxon>
        <taxon>Segetibacter</taxon>
    </lineage>
</organism>
<name>A0A512BB17_9BACT</name>